<accession>A0ACC2DIT1</accession>
<name>A0ACC2DIT1_DIPCM</name>
<organism evidence="1 2">
    <name type="scientific">Diphasiastrum complanatum</name>
    <name type="common">Issler's clubmoss</name>
    <name type="synonym">Lycopodium complanatum</name>
    <dbReference type="NCBI Taxonomy" id="34168"/>
    <lineage>
        <taxon>Eukaryota</taxon>
        <taxon>Viridiplantae</taxon>
        <taxon>Streptophyta</taxon>
        <taxon>Embryophyta</taxon>
        <taxon>Tracheophyta</taxon>
        <taxon>Lycopodiopsida</taxon>
        <taxon>Lycopodiales</taxon>
        <taxon>Lycopodiaceae</taxon>
        <taxon>Lycopodioideae</taxon>
        <taxon>Diphasiastrum</taxon>
    </lineage>
</organism>
<gene>
    <name evidence="1" type="ORF">O6H91_06G130800</name>
</gene>
<proteinExistence type="predicted"/>
<comment type="caution">
    <text evidence="1">The sequence shown here is derived from an EMBL/GenBank/DDBJ whole genome shotgun (WGS) entry which is preliminary data.</text>
</comment>
<evidence type="ECO:0000313" key="2">
    <source>
        <dbReference type="Proteomes" id="UP001162992"/>
    </source>
</evidence>
<dbReference type="Proteomes" id="UP001162992">
    <property type="component" value="Chromosome 6"/>
</dbReference>
<keyword evidence="2" id="KW-1185">Reference proteome</keyword>
<reference evidence="2" key="1">
    <citation type="journal article" date="2024" name="Proc. Natl. Acad. Sci. U.S.A.">
        <title>Extraordinary preservation of gene collinearity over three hundred million years revealed in homosporous lycophytes.</title>
        <authorList>
            <person name="Li C."/>
            <person name="Wickell D."/>
            <person name="Kuo L.Y."/>
            <person name="Chen X."/>
            <person name="Nie B."/>
            <person name="Liao X."/>
            <person name="Peng D."/>
            <person name="Ji J."/>
            <person name="Jenkins J."/>
            <person name="Williams M."/>
            <person name="Shu S."/>
            <person name="Plott C."/>
            <person name="Barry K."/>
            <person name="Rajasekar S."/>
            <person name="Grimwood J."/>
            <person name="Han X."/>
            <person name="Sun S."/>
            <person name="Hou Z."/>
            <person name="He W."/>
            <person name="Dai G."/>
            <person name="Sun C."/>
            <person name="Schmutz J."/>
            <person name="Leebens-Mack J.H."/>
            <person name="Li F.W."/>
            <person name="Wang L."/>
        </authorList>
    </citation>
    <scope>NUCLEOTIDE SEQUENCE [LARGE SCALE GENOMIC DNA]</scope>
    <source>
        <strain evidence="2">cv. PW_Plant_1</strain>
    </source>
</reference>
<dbReference type="EMBL" id="CM055097">
    <property type="protein sequence ID" value="KAJ7554203.1"/>
    <property type="molecule type" value="Genomic_DNA"/>
</dbReference>
<evidence type="ECO:0000313" key="1">
    <source>
        <dbReference type="EMBL" id="KAJ7554203.1"/>
    </source>
</evidence>
<protein>
    <submittedName>
        <fullName evidence="1">Uncharacterized protein</fullName>
    </submittedName>
</protein>
<sequence>MCICKGAKLLAAMAMAMAVVMDRCLLPPTWTLSVLLLLSSCLWQQLLLVSPFPSAGWDWITTLDRLDGSEFRQIAWPLAQISANAYSYPKQEAVEGWTMASQVLPLAPLHGGAHAVVYEEQAEAEEGRVHEGAAAQTGEGKRVVLAFRGTASIADVCVDLILFGEEDFIFPIPKDCSKFGNETLDYFSQALNYTRKVMDAYPDSPLLLSGHSLGASLAILVSAALSDFRLLPVVAFSAPGPKNILDKYSLQLKAEKQHKVFVISDEWDEVIRILWEKQVGTFCYYETKKPVACQTCFWRKPAPSLRRHTLDDVKPFLMPKLFNEPLNSRSTVTTNKLEHFPPDMLVNSQSPSRACLDCFFKTHQLKHVMDLVAAGRQPVCFHFQSISAMEI</sequence>